<dbReference type="InterPro" id="IPR019336">
    <property type="entry name" value="GPR180/TMEM145_TM"/>
</dbReference>
<organism evidence="4">
    <name type="scientific">Cladocopium goreaui</name>
    <dbReference type="NCBI Taxonomy" id="2562237"/>
    <lineage>
        <taxon>Eukaryota</taxon>
        <taxon>Sar</taxon>
        <taxon>Alveolata</taxon>
        <taxon>Dinophyceae</taxon>
        <taxon>Suessiales</taxon>
        <taxon>Symbiodiniaceae</taxon>
        <taxon>Cladocopium</taxon>
    </lineage>
</organism>
<dbReference type="EMBL" id="CAMXCT020003334">
    <property type="protein sequence ID" value="CAL1157155.1"/>
    <property type="molecule type" value="Genomic_DNA"/>
</dbReference>
<feature type="chain" id="PRO_5043271229" evidence="2">
    <location>
        <begin position="33"/>
        <end position="465"/>
    </location>
</feature>
<reference evidence="4" key="1">
    <citation type="submission" date="2022-10" db="EMBL/GenBank/DDBJ databases">
        <authorList>
            <person name="Chen Y."/>
            <person name="Dougan E. K."/>
            <person name="Chan C."/>
            <person name="Rhodes N."/>
            <person name="Thang M."/>
        </authorList>
    </citation>
    <scope>NUCLEOTIDE SEQUENCE</scope>
</reference>
<evidence type="ECO:0000256" key="2">
    <source>
        <dbReference type="SAM" id="SignalP"/>
    </source>
</evidence>
<protein>
    <submittedName>
        <fullName evidence="6">GPR180/TMEM145 transmembrane domain-containing protein</fullName>
    </submittedName>
</protein>
<keyword evidence="1" id="KW-0472">Membrane</keyword>
<dbReference type="Proteomes" id="UP001152797">
    <property type="component" value="Unassembled WGS sequence"/>
</dbReference>
<keyword evidence="1" id="KW-1133">Transmembrane helix</keyword>
<feature type="transmembrane region" description="Helical" evidence="1">
    <location>
        <begin position="395"/>
        <end position="416"/>
    </location>
</feature>
<dbReference type="GO" id="GO:0019236">
    <property type="term" value="P:response to pheromone"/>
    <property type="evidence" value="ECO:0007669"/>
    <property type="project" value="InterPro"/>
</dbReference>
<feature type="signal peptide" evidence="2">
    <location>
        <begin position="1"/>
        <end position="32"/>
    </location>
</feature>
<evidence type="ECO:0000256" key="1">
    <source>
        <dbReference type="SAM" id="Phobius"/>
    </source>
</evidence>
<evidence type="ECO:0000313" key="4">
    <source>
        <dbReference type="EMBL" id="CAI4003780.1"/>
    </source>
</evidence>
<feature type="transmembrane region" description="Helical" evidence="1">
    <location>
        <begin position="365"/>
        <end position="383"/>
    </location>
</feature>
<feature type="transmembrane region" description="Helical" evidence="1">
    <location>
        <begin position="186"/>
        <end position="205"/>
    </location>
</feature>
<dbReference type="InterPro" id="IPR047831">
    <property type="entry name" value="GPR180/TMEM145"/>
</dbReference>
<keyword evidence="2" id="KW-0732">Signal</keyword>
<feature type="transmembrane region" description="Helical" evidence="1">
    <location>
        <begin position="324"/>
        <end position="344"/>
    </location>
</feature>
<dbReference type="PANTHER" id="PTHR23252:SF24">
    <property type="entry name" value="TRANSMEMBRANE PROTEIN 145"/>
    <property type="match status" value="1"/>
</dbReference>
<sequence>MFQVFSTLWQSSCAMPPRLVLLLPVICQLTESAWVRGSVEVPAGGIVFLSKFCFDWKEDANTRHPVGKLQATLHCANPGDGTLKFVLLDDQATSYPDSSAFWGFGCDSDRLKAAARWTDVINVSTLVSGKAPKAEIFETHRPRWWYAAIVDCSGYARTIDYTVHMINVHLGFLEEFSMDRIGPGGVYFFMALYALLAACQMAAVLKRSTSAKTQHPIRILLTACVGAAAVGTLSTLINTLWYAYHGEDQANFYLAAKLLKAGSKYMLLAILLLLSRGRCISVPLYARDIWQATRILLPMYLSSICLEVWGEYAQSRNYTTDFVYKTPMGLLIICIDVGIFALYLRNLCSSWRAETDAIRQSFYRCYGLIYSGAFLSLPVSVIIVQSFAPWVRSEVIFIVSNAAHCIFLALLIVGLWPDYAQPFFCIDQPSALAQTFGVKTELLDEGQELWQPPSLNGDLELRAAV</sequence>
<accession>A0A9P1D6C6</accession>
<feature type="transmembrane region" description="Helical" evidence="1">
    <location>
        <begin position="217"/>
        <end position="244"/>
    </location>
</feature>
<feature type="transmembrane region" description="Helical" evidence="1">
    <location>
        <begin position="250"/>
        <end position="274"/>
    </location>
</feature>
<dbReference type="PANTHER" id="PTHR23252">
    <property type="entry name" value="INTIMAL THICKNESS RECEPTOR-RELATED"/>
    <property type="match status" value="1"/>
</dbReference>
<feature type="domain" description="GPR180/TMEM145 transmembrane" evidence="3">
    <location>
        <begin position="189"/>
        <end position="411"/>
    </location>
</feature>
<dbReference type="OrthoDB" id="411207at2759"/>
<proteinExistence type="predicted"/>
<dbReference type="EMBL" id="CAMXCT030003334">
    <property type="protein sequence ID" value="CAL4791092.1"/>
    <property type="molecule type" value="Genomic_DNA"/>
</dbReference>
<keyword evidence="1 6" id="KW-0812">Transmembrane</keyword>
<evidence type="ECO:0000313" key="6">
    <source>
        <dbReference type="EMBL" id="CAL4791092.1"/>
    </source>
</evidence>
<evidence type="ECO:0000259" key="3">
    <source>
        <dbReference type="Pfam" id="PF10192"/>
    </source>
</evidence>
<keyword evidence="7" id="KW-1185">Reference proteome</keyword>
<evidence type="ECO:0000313" key="7">
    <source>
        <dbReference type="Proteomes" id="UP001152797"/>
    </source>
</evidence>
<name>A0A9P1D6C6_9DINO</name>
<dbReference type="AlphaFoldDB" id="A0A9P1D6C6"/>
<reference evidence="5" key="2">
    <citation type="submission" date="2024-04" db="EMBL/GenBank/DDBJ databases">
        <authorList>
            <person name="Chen Y."/>
            <person name="Shah S."/>
            <person name="Dougan E. K."/>
            <person name="Thang M."/>
            <person name="Chan C."/>
        </authorList>
    </citation>
    <scope>NUCLEOTIDE SEQUENCE [LARGE SCALE GENOMIC DNA]</scope>
</reference>
<comment type="caution">
    <text evidence="4">The sequence shown here is derived from an EMBL/GenBank/DDBJ whole genome shotgun (WGS) entry which is preliminary data.</text>
</comment>
<feature type="transmembrane region" description="Helical" evidence="1">
    <location>
        <begin position="295"/>
        <end position="312"/>
    </location>
</feature>
<gene>
    <name evidence="4" type="ORF">C1SCF055_LOCUS29620</name>
</gene>
<dbReference type="Pfam" id="PF10192">
    <property type="entry name" value="GPR180-TMEM145_TM"/>
    <property type="match status" value="1"/>
</dbReference>
<dbReference type="EMBL" id="CAMXCT010003334">
    <property type="protein sequence ID" value="CAI4003780.1"/>
    <property type="molecule type" value="Genomic_DNA"/>
</dbReference>
<evidence type="ECO:0000313" key="5">
    <source>
        <dbReference type="EMBL" id="CAL1157155.1"/>
    </source>
</evidence>
<dbReference type="GO" id="GO:0007186">
    <property type="term" value="P:G protein-coupled receptor signaling pathway"/>
    <property type="evidence" value="ECO:0007669"/>
    <property type="project" value="InterPro"/>
</dbReference>